<dbReference type="EMBL" id="JABFJW010000416">
    <property type="protein sequence ID" value="NOK14113.1"/>
    <property type="molecule type" value="Genomic_DNA"/>
</dbReference>
<evidence type="ECO:0000256" key="2">
    <source>
        <dbReference type="ARBA" id="ARBA00005877"/>
    </source>
</evidence>
<protein>
    <submittedName>
        <fullName evidence="7">4-hydroxyphenylpyruvate dioxygenase</fullName>
    </submittedName>
</protein>
<sequence>MFFEDIEYVELCVADVSSAAGFYSDRMGFRRVAEGGPETGLVGRRSVLLQQGTLRLLLTQGLTADDGASGFVERHGDGVRDIALRTKDAVGAFGHVTQRGARPLREPVKGLDGEGRGMLQA</sequence>
<keyword evidence="7" id="KW-0223">Dioxygenase</keyword>
<dbReference type="PANTHER" id="PTHR11959:SF1">
    <property type="entry name" value="4-HYDROXYPHENYLPYRUVATE DIOXYGENASE"/>
    <property type="match status" value="1"/>
</dbReference>
<dbReference type="Gene3D" id="3.10.180.10">
    <property type="entry name" value="2,3-Dihydroxybiphenyl 1,2-Dioxygenase, domain 1"/>
    <property type="match status" value="1"/>
</dbReference>
<reference evidence="7 8" key="1">
    <citation type="submission" date="2020-05" db="EMBL/GenBank/DDBJ databases">
        <authorList>
            <person name="Whitworth D."/>
        </authorList>
    </citation>
    <scope>NUCLEOTIDE SEQUENCE [LARGE SCALE GENOMIC DNA]</scope>
    <source>
        <strain evidence="7 8">CA046A</strain>
    </source>
</reference>
<dbReference type="InterPro" id="IPR029068">
    <property type="entry name" value="Glyas_Bleomycin-R_OHBP_Dase"/>
</dbReference>
<comment type="caution">
    <text evidence="7">The sequence shown here is derived from an EMBL/GenBank/DDBJ whole genome shotgun (WGS) entry which is preliminary data.</text>
</comment>
<dbReference type="AlphaFoldDB" id="A0A7Y4JZJ9"/>
<keyword evidence="4" id="KW-0677">Repeat</keyword>
<dbReference type="Proteomes" id="UP000528460">
    <property type="component" value="Unassembled WGS sequence"/>
</dbReference>
<dbReference type="PANTHER" id="PTHR11959">
    <property type="entry name" value="4-HYDROXYPHENYLPYRUVATE DIOXYGENASE"/>
    <property type="match status" value="1"/>
</dbReference>
<evidence type="ECO:0000313" key="8">
    <source>
        <dbReference type="Proteomes" id="UP000528460"/>
    </source>
</evidence>
<proteinExistence type="inferred from homology"/>
<evidence type="ECO:0000259" key="6">
    <source>
        <dbReference type="PROSITE" id="PS51819"/>
    </source>
</evidence>
<keyword evidence="3" id="KW-0479">Metal-binding</keyword>
<dbReference type="Pfam" id="PF14696">
    <property type="entry name" value="Glyoxalase_5"/>
    <property type="match status" value="1"/>
</dbReference>
<evidence type="ECO:0000256" key="3">
    <source>
        <dbReference type="ARBA" id="ARBA00022723"/>
    </source>
</evidence>
<evidence type="ECO:0000256" key="1">
    <source>
        <dbReference type="ARBA" id="ARBA00001962"/>
    </source>
</evidence>
<dbReference type="InterPro" id="IPR037523">
    <property type="entry name" value="VOC_core"/>
</dbReference>
<keyword evidence="7" id="KW-0670">Pyruvate</keyword>
<dbReference type="GO" id="GO:0046872">
    <property type="term" value="F:metal ion binding"/>
    <property type="evidence" value="ECO:0007669"/>
    <property type="project" value="UniProtKB-KW"/>
</dbReference>
<dbReference type="GO" id="GO:0006572">
    <property type="term" value="P:L-tyrosine catabolic process"/>
    <property type="evidence" value="ECO:0007669"/>
    <property type="project" value="TreeGrafter"/>
</dbReference>
<dbReference type="CDD" id="cd08342">
    <property type="entry name" value="HPPD_N_like"/>
    <property type="match status" value="1"/>
</dbReference>
<dbReference type="GO" id="GO:0003868">
    <property type="term" value="F:4-hydroxyphenylpyruvate dioxygenase activity"/>
    <property type="evidence" value="ECO:0007669"/>
    <property type="project" value="InterPro"/>
</dbReference>
<organism evidence="7 8">
    <name type="scientific">Corallococcus exercitus</name>
    <dbReference type="NCBI Taxonomy" id="2316736"/>
    <lineage>
        <taxon>Bacteria</taxon>
        <taxon>Pseudomonadati</taxon>
        <taxon>Myxococcota</taxon>
        <taxon>Myxococcia</taxon>
        <taxon>Myxococcales</taxon>
        <taxon>Cystobacterineae</taxon>
        <taxon>Myxococcaceae</taxon>
        <taxon>Corallococcus</taxon>
    </lineage>
</organism>
<dbReference type="SUPFAM" id="SSF54593">
    <property type="entry name" value="Glyoxalase/Bleomycin resistance protein/Dihydroxybiphenyl dioxygenase"/>
    <property type="match status" value="1"/>
</dbReference>
<feature type="non-terminal residue" evidence="7">
    <location>
        <position position="121"/>
    </location>
</feature>
<feature type="domain" description="VOC" evidence="6">
    <location>
        <begin position="5"/>
        <end position="121"/>
    </location>
</feature>
<name>A0A7Y4JZJ9_9BACT</name>
<evidence type="ECO:0000256" key="4">
    <source>
        <dbReference type="ARBA" id="ARBA00022737"/>
    </source>
</evidence>
<keyword evidence="7" id="KW-0560">Oxidoreductase</keyword>
<keyword evidence="5" id="KW-0408">Iron</keyword>
<comment type="similarity">
    <text evidence="2">Belongs to the 4HPPD family.</text>
</comment>
<gene>
    <name evidence="7" type="ORF">HNS30_34230</name>
</gene>
<dbReference type="PROSITE" id="PS51819">
    <property type="entry name" value="VOC"/>
    <property type="match status" value="1"/>
</dbReference>
<dbReference type="InterPro" id="IPR005956">
    <property type="entry name" value="4OHPhenylPyrv_dOase"/>
</dbReference>
<evidence type="ECO:0000313" key="7">
    <source>
        <dbReference type="EMBL" id="NOK14113.1"/>
    </source>
</evidence>
<dbReference type="InterPro" id="IPR041736">
    <property type="entry name" value="4OHPhenylPyrv_dOase_N"/>
</dbReference>
<comment type="cofactor">
    <cofactor evidence="1">
        <name>Fe cation</name>
        <dbReference type="ChEBI" id="CHEBI:24875"/>
    </cofactor>
</comment>
<dbReference type="RefSeq" id="WP_171421230.1">
    <property type="nucleotide sequence ID" value="NZ_JABFJW010000416.1"/>
</dbReference>
<evidence type="ECO:0000256" key="5">
    <source>
        <dbReference type="ARBA" id="ARBA00023004"/>
    </source>
</evidence>
<accession>A0A7Y4JZJ9</accession>